<organism evidence="1 2">
    <name type="scientific">Artemisia annua</name>
    <name type="common">Sweet wormwood</name>
    <dbReference type="NCBI Taxonomy" id="35608"/>
    <lineage>
        <taxon>Eukaryota</taxon>
        <taxon>Viridiplantae</taxon>
        <taxon>Streptophyta</taxon>
        <taxon>Embryophyta</taxon>
        <taxon>Tracheophyta</taxon>
        <taxon>Spermatophyta</taxon>
        <taxon>Magnoliopsida</taxon>
        <taxon>eudicotyledons</taxon>
        <taxon>Gunneridae</taxon>
        <taxon>Pentapetalae</taxon>
        <taxon>asterids</taxon>
        <taxon>campanulids</taxon>
        <taxon>Asterales</taxon>
        <taxon>Asteraceae</taxon>
        <taxon>Asteroideae</taxon>
        <taxon>Anthemideae</taxon>
        <taxon>Artemisiinae</taxon>
        <taxon>Artemisia</taxon>
    </lineage>
</organism>
<gene>
    <name evidence="1" type="ORF">CTI12_AA077750</name>
</gene>
<dbReference type="EMBL" id="PKPP01000981">
    <property type="protein sequence ID" value="PWA86798.1"/>
    <property type="molecule type" value="Genomic_DNA"/>
</dbReference>
<proteinExistence type="predicted"/>
<evidence type="ECO:0000313" key="2">
    <source>
        <dbReference type="Proteomes" id="UP000245207"/>
    </source>
</evidence>
<sequence>MTTTTVIKSFNASPTPKAFNINKILPNPTKFTCLPKKKVMIPPQKINPKRVSRVVAVANGDDAMKASGDVTPPTKPVGDNKVVEALKTVGEFIVYSVKAVVKIVITPDCYYCHNCFV</sequence>
<evidence type="ECO:0000313" key="1">
    <source>
        <dbReference type="EMBL" id="PWA86798.1"/>
    </source>
</evidence>
<dbReference type="Proteomes" id="UP000245207">
    <property type="component" value="Unassembled WGS sequence"/>
</dbReference>
<dbReference type="AlphaFoldDB" id="A0A2U1PM22"/>
<keyword evidence="2" id="KW-1185">Reference proteome</keyword>
<name>A0A2U1PM22_ARTAN</name>
<comment type="caution">
    <text evidence="1">The sequence shown here is derived from an EMBL/GenBank/DDBJ whole genome shotgun (WGS) entry which is preliminary data.</text>
</comment>
<accession>A0A2U1PM22</accession>
<reference evidence="1 2" key="1">
    <citation type="journal article" date="2018" name="Mol. Plant">
        <title>The genome of Artemisia annua provides insight into the evolution of Asteraceae family and artemisinin biosynthesis.</title>
        <authorList>
            <person name="Shen Q."/>
            <person name="Zhang L."/>
            <person name="Liao Z."/>
            <person name="Wang S."/>
            <person name="Yan T."/>
            <person name="Shi P."/>
            <person name="Liu M."/>
            <person name="Fu X."/>
            <person name="Pan Q."/>
            <person name="Wang Y."/>
            <person name="Lv Z."/>
            <person name="Lu X."/>
            <person name="Zhang F."/>
            <person name="Jiang W."/>
            <person name="Ma Y."/>
            <person name="Chen M."/>
            <person name="Hao X."/>
            <person name="Li L."/>
            <person name="Tang Y."/>
            <person name="Lv G."/>
            <person name="Zhou Y."/>
            <person name="Sun X."/>
            <person name="Brodelius P.E."/>
            <person name="Rose J.K.C."/>
            <person name="Tang K."/>
        </authorList>
    </citation>
    <scope>NUCLEOTIDE SEQUENCE [LARGE SCALE GENOMIC DNA]</scope>
    <source>
        <strain evidence="2">cv. Huhao1</strain>
        <tissue evidence="1">Leaf</tissue>
    </source>
</reference>
<protein>
    <submittedName>
        <fullName evidence="1">Uncharacterized protein</fullName>
    </submittedName>
</protein>